<dbReference type="Pfam" id="PF00145">
    <property type="entry name" value="DNA_methylase"/>
    <property type="match status" value="1"/>
</dbReference>
<organism evidence="3 4">
    <name type="scientific">Durusdinium trenchii</name>
    <dbReference type="NCBI Taxonomy" id="1381693"/>
    <lineage>
        <taxon>Eukaryota</taxon>
        <taxon>Sar</taxon>
        <taxon>Alveolata</taxon>
        <taxon>Dinophyceae</taxon>
        <taxon>Suessiales</taxon>
        <taxon>Symbiodiniaceae</taxon>
        <taxon>Durusdinium</taxon>
    </lineage>
</organism>
<dbReference type="InterPro" id="IPR029063">
    <property type="entry name" value="SAM-dependent_MTases_sf"/>
</dbReference>
<dbReference type="Proteomes" id="UP001642464">
    <property type="component" value="Unassembled WGS sequence"/>
</dbReference>
<evidence type="ECO:0000313" key="3">
    <source>
        <dbReference type="EMBL" id="CAK9042831.1"/>
    </source>
</evidence>
<protein>
    <submittedName>
        <fullName evidence="3">RNase H domain-containing protein</fullName>
    </submittedName>
</protein>
<gene>
    <name evidence="3" type="ORF">SCF082_LOCUS24581</name>
</gene>
<accession>A0ABP0LVR8</accession>
<sequence length="474" mass="52925">MDVLGALQACLGQSHSAPKIRGLFEGLNAGFAPTVGGKTYVAGDVADFGEGWVDLHALRFEPKHGFKCQSDDFLLKVVFDDVLDRCLHFCTGIQIICAGVNTSVDPSTIVLKNAQVCFRPELEPTLPWDVVHMFCGAFSGWSQAARWLDGNKTMCLGQEIFIDNDPQVMTLWNMKHSATYRTLPLDYKTAWCHAKHVGLCGSISEPSIMGACRSQVNVITTMSPPCQSWSKGGRRAGLDDQNGEAFLDALIAAFSLQTLGIAAECADDIVSHEHFKVVKALAHALGYVLVWDQVTPYHVMTTHARSRWLGVWVRFDATLQTFPFMLHLPTFPRSRWTDQAYEFALPKRWISQLQLSPSECKTYDSIEYLPPAKRARYENKNLLHNEIIRSRVPSAAEVLPTLCASYSRQHLLAEHHLRQKGIFAMLRETAQGFSFLDPALFCSLFGSTEHVVLSEKIEESFHFVGNAITESVVR</sequence>
<keyword evidence="1" id="KW-0489">Methyltransferase</keyword>
<keyword evidence="4" id="KW-1185">Reference proteome</keyword>
<evidence type="ECO:0000256" key="2">
    <source>
        <dbReference type="ARBA" id="ARBA00022679"/>
    </source>
</evidence>
<proteinExistence type="predicted"/>
<evidence type="ECO:0000313" key="4">
    <source>
        <dbReference type="Proteomes" id="UP001642464"/>
    </source>
</evidence>
<dbReference type="Gene3D" id="3.40.50.150">
    <property type="entry name" value="Vaccinia Virus protein VP39"/>
    <property type="match status" value="1"/>
</dbReference>
<dbReference type="InterPro" id="IPR001525">
    <property type="entry name" value="C5_MeTfrase"/>
</dbReference>
<dbReference type="SUPFAM" id="SSF53335">
    <property type="entry name" value="S-adenosyl-L-methionine-dependent methyltransferases"/>
    <property type="match status" value="1"/>
</dbReference>
<comment type="caution">
    <text evidence="3">The sequence shown here is derived from an EMBL/GenBank/DDBJ whole genome shotgun (WGS) entry which is preliminary data.</text>
</comment>
<dbReference type="EMBL" id="CAXAMM010018158">
    <property type="protein sequence ID" value="CAK9042831.1"/>
    <property type="molecule type" value="Genomic_DNA"/>
</dbReference>
<evidence type="ECO:0000256" key="1">
    <source>
        <dbReference type="ARBA" id="ARBA00022603"/>
    </source>
</evidence>
<reference evidence="3 4" key="1">
    <citation type="submission" date="2024-02" db="EMBL/GenBank/DDBJ databases">
        <authorList>
            <person name="Chen Y."/>
            <person name="Shah S."/>
            <person name="Dougan E. K."/>
            <person name="Thang M."/>
            <person name="Chan C."/>
        </authorList>
    </citation>
    <scope>NUCLEOTIDE SEQUENCE [LARGE SCALE GENOMIC DNA]</scope>
</reference>
<keyword evidence="2" id="KW-0808">Transferase</keyword>
<name>A0ABP0LVR8_9DINO</name>